<dbReference type="AlphaFoldDB" id="A0A917EKY1"/>
<dbReference type="SUPFAM" id="SSF53223">
    <property type="entry name" value="Aminoacid dehydrogenase-like, N-terminal domain"/>
    <property type="match status" value="1"/>
</dbReference>
<sequence length="286" mass="30491">MKDMAGQGDIIRCGLIGENLGRSRFADGLDHLCRAHGLTLAFELIDSIGRPGFDFEATLEECRAQGWTGVSVTHPYKPQAASWIGASLDPALARIGSSNLVIFEPDGVRGGNTDYSGFLSAWRQKMGDAKPGRVAMAGAGGVARSLAHALANLGAEEIVIWDRNQDLARDLAEAVGPVARAVPMGDLPKVLEGMDGLVNATPLGMHAYPGSAFPTPLPCKPGWVFDAVYTPVETEFVKACRNAGAEVITGFDLFRHMVQRSFQAYSGIAPEAQKKLAGLEDLKPKE</sequence>
<evidence type="ECO:0000313" key="4">
    <source>
        <dbReference type="EMBL" id="GGE58488.1"/>
    </source>
</evidence>
<dbReference type="Proteomes" id="UP000606730">
    <property type="component" value="Unassembled WGS sequence"/>
</dbReference>
<dbReference type="InterPro" id="IPR036291">
    <property type="entry name" value="NAD(P)-bd_dom_sf"/>
</dbReference>
<dbReference type="InterPro" id="IPR006151">
    <property type="entry name" value="Shikm_DH/Glu-tRNA_Rdtase"/>
</dbReference>
<proteinExistence type="predicted"/>
<dbReference type="PANTHER" id="PTHR21089">
    <property type="entry name" value="SHIKIMATE DEHYDROGENASE"/>
    <property type="match status" value="1"/>
</dbReference>
<dbReference type="GO" id="GO:0005829">
    <property type="term" value="C:cytosol"/>
    <property type="evidence" value="ECO:0007669"/>
    <property type="project" value="TreeGrafter"/>
</dbReference>
<dbReference type="SUPFAM" id="SSF51735">
    <property type="entry name" value="NAD(P)-binding Rossmann-fold domains"/>
    <property type="match status" value="1"/>
</dbReference>
<dbReference type="EMBL" id="BMKN01000002">
    <property type="protein sequence ID" value="GGE58488.1"/>
    <property type="molecule type" value="Genomic_DNA"/>
</dbReference>
<evidence type="ECO:0000313" key="5">
    <source>
        <dbReference type="Proteomes" id="UP000606730"/>
    </source>
</evidence>
<reference evidence="4" key="2">
    <citation type="submission" date="2020-09" db="EMBL/GenBank/DDBJ databases">
        <authorList>
            <person name="Sun Q."/>
            <person name="Zhou Y."/>
        </authorList>
    </citation>
    <scope>NUCLEOTIDE SEQUENCE</scope>
    <source>
        <strain evidence="4">CGMCC 1.16012</strain>
    </source>
</reference>
<organism evidence="4 5">
    <name type="scientific">Actibacterium pelagium</name>
    <dbReference type="NCBI Taxonomy" id="2029103"/>
    <lineage>
        <taxon>Bacteria</taxon>
        <taxon>Pseudomonadati</taxon>
        <taxon>Pseudomonadota</taxon>
        <taxon>Alphaproteobacteria</taxon>
        <taxon>Rhodobacterales</taxon>
        <taxon>Roseobacteraceae</taxon>
        <taxon>Actibacterium</taxon>
    </lineage>
</organism>
<keyword evidence="5" id="KW-1185">Reference proteome</keyword>
<comment type="caution">
    <text evidence="4">The sequence shown here is derived from an EMBL/GenBank/DDBJ whole genome shotgun (WGS) entry which is preliminary data.</text>
</comment>
<dbReference type="GO" id="GO:0050661">
    <property type="term" value="F:NADP binding"/>
    <property type="evidence" value="ECO:0007669"/>
    <property type="project" value="TreeGrafter"/>
</dbReference>
<dbReference type="Pfam" id="PF01488">
    <property type="entry name" value="Shikimate_DH"/>
    <property type="match status" value="1"/>
</dbReference>
<dbReference type="GO" id="GO:0019632">
    <property type="term" value="P:shikimate metabolic process"/>
    <property type="evidence" value="ECO:0007669"/>
    <property type="project" value="TreeGrafter"/>
</dbReference>
<keyword evidence="1" id="KW-0521">NADP</keyword>
<evidence type="ECO:0000256" key="2">
    <source>
        <dbReference type="ARBA" id="ARBA00023002"/>
    </source>
</evidence>
<evidence type="ECO:0000259" key="3">
    <source>
        <dbReference type="Pfam" id="PF01488"/>
    </source>
</evidence>
<dbReference type="RefSeq" id="WP_095594640.1">
    <property type="nucleotide sequence ID" value="NZ_BMKN01000002.1"/>
</dbReference>
<evidence type="ECO:0000256" key="1">
    <source>
        <dbReference type="ARBA" id="ARBA00022857"/>
    </source>
</evidence>
<feature type="domain" description="Quinate/shikimate 5-dehydrogenase/glutamyl-tRNA reductase" evidence="3">
    <location>
        <begin position="124"/>
        <end position="201"/>
    </location>
</feature>
<protein>
    <submittedName>
        <fullName evidence="4">Shikimate dehydrogenase</fullName>
    </submittedName>
</protein>
<dbReference type="Gene3D" id="3.40.50.720">
    <property type="entry name" value="NAD(P)-binding Rossmann-like Domain"/>
    <property type="match status" value="1"/>
</dbReference>
<accession>A0A917EKY1</accession>
<dbReference type="GO" id="GO:0009423">
    <property type="term" value="P:chorismate biosynthetic process"/>
    <property type="evidence" value="ECO:0007669"/>
    <property type="project" value="TreeGrafter"/>
</dbReference>
<keyword evidence="2" id="KW-0560">Oxidoreductase</keyword>
<dbReference type="PANTHER" id="PTHR21089:SF1">
    <property type="entry name" value="BIFUNCTIONAL 3-DEHYDROQUINATE DEHYDRATASE_SHIKIMATE DEHYDROGENASE, CHLOROPLASTIC"/>
    <property type="match status" value="1"/>
</dbReference>
<reference evidence="4" key="1">
    <citation type="journal article" date="2014" name="Int. J. Syst. Evol. Microbiol.">
        <title>Complete genome sequence of Corynebacterium casei LMG S-19264T (=DSM 44701T), isolated from a smear-ripened cheese.</title>
        <authorList>
            <consortium name="US DOE Joint Genome Institute (JGI-PGF)"/>
            <person name="Walter F."/>
            <person name="Albersmeier A."/>
            <person name="Kalinowski J."/>
            <person name="Ruckert C."/>
        </authorList>
    </citation>
    <scope>NUCLEOTIDE SEQUENCE</scope>
    <source>
        <strain evidence="4">CGMCC 1.16012</strain>
    </source>
</reference>
<name>A0A917EKY1_9RHOB</name>
<dbReference type="InterPro" id="IPR022893">
    <property type="entry name" value="Shikimate_DH_fam"/>
</dbReference>
<dbReference type="GO" id="GO:0004764">
    <property type="term" value="F:shikimate 3-dehydrogenase (NADP+) activity"/>
    <property type="evidence" value="ECO:0007669"/>
    <property type="project" value="InterPro"/>
</dbReference>
<dbReference type="CDD" id="cd01065">
    <property type="entry name" value="NAD_bind_Shikimate_DH"/>
    <property type="match status" value="1"/>
</dbReference>
<dbReference type="OrthoDB" id="9792692at2"/>
<gene>
    <name evidence="4" type="ORF">GCM10011517_27730</name>
</gene>
<dbReference type="InterPro" id="IPR046346">
    <property type="entry name" value="Aminoacid_DH-like_N_sf"/>
</dbReference>
<dbReference type="Gene3D" id="3.40.50.10860">
    <property type="entry name" value="Leucine Dehydrogenase, chain A, domain 1"/>
    <property type="match status" value="1"/>
</dbReference>